<dbReference type="NCBIfam" id="TIGR00072">
    <property type="entry name" value="hydrog_prot"/>
    <property type="match status" value="1"/>
</dbReference>
<evidence type="ECO:0000256" key="1">
    <source>
        <dbReference type="ARBA" id="ARBA00022670"/>
    </source>
</evidence>
<name>A0ABS6BRM9_9CLOT</name>
<keyword evidence="2" id="KW-0378">Hydrolase</keyword>
<dbReference type="Proteomes" id="UP000776252">
    <property type="component" value="Unassembled WGS sequence"/>
</dbReference>
<sequence>MAIGNMLMMDDGVALLVLEKIKKKLEHNGIETIIGETDVEFCFSLLNEIDVFYIMDSTYYGNVPGTLTFKSLDDIKKIKDYSMSIHSLGLIDLINMYNMDIKGYFIGIEISKIDINLGLSNVLQGKVEEISQKAMSFIFSLHLPKLV</sequence>
<reference evidence="3 4" key="1">
    <citation type="submission" date="2021-06" db="EMBL/GenBank/DDBJ databases">
        <title>Clostridia strains as spoilage organisms.</title>
        <authorList>
            <person name="Wambui J."/>
            <person name="Stephan R."/>
            <person name="Stevens M.J.A."/>
        </authorList>
    </citation>
    <scope>NUCLEOTIDE SEQUENCE [LARGE SCALE GENOMIC DNA]</scope>
    <source>
        <strain evidence="3 4">DSM 14204</strain>
    </source>
</reference>
<protein>
    <submittedName>
        <fullName evidence="3">Hydrogenase maturation protease</fullName>
    </submittedName>
</protein>
<evidence type="ECO:0000313" key="3">
    <source>
        <dbReference type="EMBL" id="MBU3159587.1"/>
    </source>
</evidence>
<comment type="caution">
    <text evidence="3">The sequence shown here is derived from an EMBL/GenBank/DDBJ whole genome shotgun (WGS) entry which is preliminary data.</text>
</comment>
<keyword evidence="1 3" id="KW-0645">Protease</keyword>
<dbReference type="RefSeq" id="WP_216147364.1">
    <property type="nucleotide sequence ID" value="NZ_JAHLDV010000011.1"/>
</dbReference>
<dbReference type="InterPro" id="IPR000671">
    <property type="entry name" value="Peptidase_A31"/>
</dbReference>
<evidence type="ECO:0000313" key="4">
    <source>
        <dbReference type="Proteomes" id="UP000776252"/>
    </source>
</evidence>
<accession>A0ABS6BRM9</accession>
<dbReference type="Pfam" id="PF01750">
    <property type="entry name" value="HycI"/>
    <property type="match status" value="1"/>
</dbReference>
<keyword evidence="4" id="KW-1185">Reference proteome</keyword>
<proteinExistence type="predicted"/>
<dbReference type="PANTHER" id="PTHR30302:SF1">
    <property type="entry name" value="HYDROGENASE 2 MATURATION PROTEASE"/>
    <property type="match status" value="1"/>
</dbReference>
<dbReference type="PANTHER" id="PTHR30302">
    <property type="entry name" value="HYDROGENASE 1 MATURATION PROTEASE"/>
    <property type="match status" value="1"/>
</dbReference>
<evidence type="ECO:0000256" key="2">
    <source>
        <dbReference type="ARBA" id="ARBA00022801"/>
    </source>
</evidence>
<dbReference type="GO" id="GO:0008233">
    <property type="term" value="F:peptidase activity"/>
    <property type="evidence" value="ECO:0007669"/>
    <property type="project" value="UniProtKB-KW"/>
</dbReference>
<organism evidence="3 4">
    <name type="scientific">Clostridium frigoris</name>
    <dbReference type="NCBI Taxonomy" id="205327"/>
    <lineage>
        <taxon>Bacteria</taxon>
        <taxon>Bacillati</taxon>
        <taxon>Bacillota</taxon>
        <taxon>Clostridia</taxon>
        <taxon>Eubacteriales</taxon>
        <taxon>Clostridiaceae</taxon>
        <taxon>Clostridium</taxon>
    </lineage>
</organism>
<dbReference type="CDD" id="cd00518">
    <property type="entry name" value="H2MP"/>
    <property type="match status" value="1"/>
</dbReference>
<gene>
    <name evidence="3" type="ORF">KPL37_07460</name>
</gene>
<dbReference type="GO" id="GO:0006508">
    <property type="term" value="P:proteolysis"/>
    <property type="evidence" value="ECO:0007669"/>
    <property type="project" value="UniProtKB-KW"/>
</dbReference>
<dbReference type="EMBL" id="JAHLDV010000011">
    <property type="protein sequence ID" value="MBU3159587.1"/>
    <property type="molecule type" value="Genomic_DNA"/>
</dbReference>